<dbReference type="Proteomes" id="UP000199274">
    <property type="component" value="Unassembled WGS sequence"/>
</dbReference>
<dbReference type="Gene3D" id="2.40.128.110">
    <property type="entry name" value="Lipid/polyisoprenoid-binding, YceI-like"/>
    <property type="match status" value="1"/>
</dbReference>
<protein>
    <submittedName>
        <fullName evidence="2">YceI-like domain-containing protein</fullName>
    </submittedName>
</protein>
<evidence type="ECO:0000313" key="2">
    <source>
        <dbReference type="EMBL" id="SDG79424.1"/>
    </source>
</evidence>
<feature type="domain" description="Lipid/polyisoprenoid-binding YceI-like" evidence="1">
    <location>
        <begin position="47"/>
        <end position="174"/>
    </location>
</feature>
<gene>
    <name evidence="2" type="ORF">SAMN04488062_102178</name>
</gene>
<dbReference type="AlphaFoldDB" id="A0A1G7X5F3"/>
<dbReference type="EMBL" id="FNDB01000002">
    <property type="protein sequence ID" value="SDG79424.1"/>
    <property type="molecule type" value="Genomic_DNA"/>
</dbReference>
<dbReference type="InterPro" id="IPR036761">
    <property type="entry name" value="TTHA0802/YceI-like_sf"/>
</dbReference>
<accession>A0A1G7X5F3</accession>
<reference evidence="3" key="1">
    <citation type="submission" date="2016-10" db="EMBL/GenBank/DDBJ databases">
        <authorList>
            <person name="Varghese N."/>
            <person name="Submissions S."/>
        </authorList>
    </citation>
    <scope>NUCLEOTIDE SEQUENCE [LARGE SCALE GENOMIC DNA]</scope>
    <source>
        <strain evidence="3">CGMCC 1.2747</strain>
    </source>
</reference>
<dbReference type="Pfam" id="PF04264">
    <property type="entry name" value="YceI"/>
    <property type="match status" value="1"/>
</dbReference>
<organism evidence="2 3">
    <name type="scientific">Flavobacterium omnivorum</name>
    <dbReference type="NCBI Taxonomy" id="178355"/>
    <lineage>
        <taxon>Bacteria</taxon>
        <taxon>Pseudomonadati</taxon>
        <taxon>Bacteroidota</taxon>
        <taxon>Flavobacteriia</taxon>
        <taxon>Flavobacteriales</taxon>
        <taxon>Flavobacteriaceae</taxon>
        <taxon>Flavobacterium</taxon>
    </lineage>
</organism>
<dbReference type="InterPro" id="IPR007372">
    <property type="entry name" value="Lipid/polyisoprenoid-bd_YceI"/>
</dbReference>
<dbReference type="SUPFAM" id="SSF101874">
    <property type="entry name" value="YceI-like"/>
    <property type="match status" value="1"/>
</dbReference>
<name>A0A1G7X5F3_9FLAO</name>
<evidence type="ECO:0000259" key="1">
    <source>
        <dbReference type="Pfam" id="PF04264"/>
    </source>
</evidence>
<dbReference type="RefSeq" id="WP_091255036.1">
    <property type="nucleotide sequence ID" value="NZ_FNDB01000002.1"/>
</dbReference>
<proteinExistence type="predicted"/>
<sequence>MEKITSIALLFIALAINAQEKLVSYEGITNFEASIPLFEEVRATNEKTTCILITKTGDIACWINIKDFKFKRNLMEEHFNKNYMESNRYPRAVFKGTIEKFDLNNLTSEFRPYQISGKITIRGRTKKMTIKGTLKRVDNVVEIQSEFPLNTDDFRIEIPFIVRSKISKNVNTQIVCVLK</sequence>
<evidence type="ECO:0000313" key="3">
    <source>
        <dbReference type="Proteomes" id="UP000199274"/>
    </source>
</evidence>
<dbReference type="OrthoDB" id="116832at2"/>
<keyword evidence="3" id="KW-1185">Reference proteome</keyword>